<comment type="similarity">
    <text evidence="1">Belongs to the universal stress protein A family.</text>
</comment>
<dbReference type="RefSeq" id="WP_235058593.1">
    <property type="nucleotide sequence ID" value="NZ_JAKFHA010000061.1"/>
</dbReference>
<evidence type="ECO:0000259" key="2">
    <source>
        <dbReference type="Pfam" id="PF00582"/>
    </source>
</evidence>
<dbReference type="InterPro" id="IPR006016">
    <property type="entry name" value="UspA"/>
</dbReference>
<dbReference type="Proteomes" id="UP001165378">
    <property type="component" value="Unassembled WGS sequence"/>
</dbReference>
<feature type="domain" description="UspA" evidence="2">
    <location>
        <begin position="13"/>
        <end position="152"/>
    </location>
</feature>
<evidence type="ECO:0000313" key="4">
    <source>
        <dbReference type="Proteomes" id="UP001165378"/>
    </source>
</evidence>
<gene>
    <name evidence="3" type="ORF">LZ495_42340</name>
</gene>
<dbReference type="Gene3D" id="3.40.50.620">
    <property type="entry name" value="HUPs"/>
    <property type="match status" value="2"/>
</dbReference>
<dbReference type="PANTHER" id="PTHR46553">
    <property type="entry name" value="ADENINE NUCLEOTIDE ALPHA HYDROLASES-LIKE SUPERFAMILY PROTEIN"/>
    <property type="match status" value="1"/>
</dbReference>
<evidence type="ECO:0000256" key="1">
    <source>
        <dbReference type="ARBA" id="ARBA00008791"/>
    </source>
</evidence>
<dbReference type="InterPro" id="IPR014729">
    <property type="entry name" value="Rossmann-like_a/b/a_fold"/>
</dbReference>
<dbReference type="Pfam" id="PF00582">
    <property type="entry name" value="Usp"/>
    <property type="match status" value="2"/>
</dbReference>
<dbReference type="PANTHER" id="PTHR46553:SF3">
    <property type="entry name" value="ADENINE NUCLEOTIDE ALPHA HYDROLASES-LIKE SUPERFAMILY PROTEIN"/>
    <property type="match status" value="1"/>
</dbReference>
<reference evidence="3" key="1">
    <citation type="submission" date="2022-01" db="EMBL/GenBank/DDBJ databases">
        <title>Genome-Based Taxonomic Classification of the Phylum Actinobacteria.</title>
        <authorList>
            <person name="Gao Y."/>
        </authorList>
    </citation>
    <scope>NUCLEOTIDE SEQUENCE</scope>
    <source>
        <strain evidence="3">KLBMP 8922</strain>
    </source>
</reference>
<dbReference type="PRINTS" id="PR01438">
    <property type="entry name" value="UNVRSLSTRESS"/>
</dbReference>
<dbReference type="InterPro" id="IPR006015">
    <property type="entry name" value="Universal_stress_UspA"/>
</dbReference>
<protein>
    <submittedName>
        <fullName evidence="3">Universal stress protein</fullName>
    </submittedName>
</protein>
<comment type="caution">
    <text evidence="3">The sequence shown here is derived from an EMBL/GenBank/DDBJ whole genome shotgun (WGS) entry which is preliminary data.</text>
</comment>
<accession>A0AA41Q9C6</accession>
<dbReference type="AlphaFoldDB" id="A0AA41Q9C6"/>
<dbReference type="SUPFAM" id="SSF52402">
    <property type="entry name" value="Adenine nucleotide alpha hydrolases-like"/>
    <property type="match status" value="2"/>
</dbReference>
<proteinExistence type="inferred from homology"/>
<sequence length="300" mass="31108">MPENDGRDSGEKSLVVGVEDTAAGRLAVAWAADEAARRHLPLRLVHALGGADGMGRESAAPTEQTRVSGPRIAGEHAVDAARAVAHGRQPGLLVQDEISDGSPEQVLRAAASDAAMVVLGSRRRSAARELLTSGSIAAPVAAHVSCPVAVIRHAEHTLLDPPKIVVGVDGSANSEPALAWAFDEAARRGAAVLAVRSCPMPLTPVAAAMTDGAVSRVRAELRHQLLAWQKKYPTVDARSLTRYGHPVPMLVEASGDALCLVVGTYGLGGFERLLLGSVSRKLIHHAPCPLVIVPGEAAAG</sequence>
<name>A0AA41Q9C6_9ACTN</name>
<dbReference type="EMBL" id="JAKFHA010000061">
    <property type="protein sequence ID" value="MCF2533828.1"/>
    <property type="molecule type" value="Genomic_DNA"/>
</dbReference>
<organism evidence="3 4">
    <name type="scientific">Yinghuangia soli</name>
    <dbReference type="NCBI Taxonomy" id="2908204"/>
    <lineage>
        <taxon>Bacteria</taxon>
        <taxon>Bacillati</taxon>
        <taxon>Actinomycetota</taxon>
        <taxon>Actinomycetes</taxon>
        <taxon>Kitasatosporales</taxon>
        <taxon>Streptomycetaceae</taxon>
        <taxon>Yinghuangia</taxon>
    </lineage>
</organism>
<keyword evidence="4" id="KW-1185">Reference proteome</keyword>
<evidence type="ECO:0000313" key="3">
    <source>
        <dbReference type="EMBL" id="MCF2533828.1"/>
    </source>
</evidence>
<feature type="domain" description="UspA" evidence="2">
    <location>
        <begin position="163"/>
        <end position="294"/>
    </location>
</feature>